<dbReference type="GO" id="GO:0140664">
    <property type="term" value="F:ATP-dependent DNA damage sensor activity"/>
    <property type="evidence" value="ECO:0007669"/>
    <property type="project" value="InterPro"/>
</dbReference>
<sequence length="1052" mass="115580">MTESAVGALPGIAALPPTTARQIGSGQVLIDPGSVVKELIDNALDARAKSIFVDITTNTIDSIQVRDDGHGIPAEDRALVCRRYCTSKIRDFHDLKDVGGKWLGFRGEALSSMAEMSDTLSVITRVEGEPVAVKLSYGRDGELTSSTGRVSHPVGTTVKVTNLFEHLPVRKQTAIKSSARWLAKIRRLMQAYALARPAIRLRLRVLKAKNEKGDFVYAPKADAKFEDTVLKVIGKDCALQCDWTALETDGFEIHAFLPKSTAIVLKVVNFGAFISIDARPMSNSGKTVKKVVAAVRDALRKSNSLYGGARDPFFCINIICPPQSYDPNIEPAKDDVLFENEGVVIGAVQMLLASYYPVAITDTGDIETPTPAQQPYDHEPEDLPARDQTPMEVYEDAPIGLSQELPQSQPRWRSSMYGIDEDDLDFLQENQPPEIEEEEGLRAAAVSNPWTIARMNAINKPRKSTTIEQLLSPAKSQSEAAFMSSSPAIASTPQKSPQAEPLTPQNLSPKKISPASLDSELRRNIQHLPQPSQEGHLLGLSNGDETMSQNTALSSLLASEAEDSIYVARPGFQHPGLQHASADRFNPILPVTPPPASSAPRRSQRKQQGRSKESLAPRAQMSDESWFGQPMRGSQPSQPTRKQKKVQHQNVPLFASDMPSSPTSPFRTAGESLGNRLCSENNADIRDFLGHNGEGHTRASDRALQGSSFTPINVPFGRASDLAPRSSPFTSINVPSQSNQSRGQRPLFGDRAERCFPRTQQGTSLNSSSRAISAEPQHRSLRVRDQSLLHSDRGTSTEPVDMAAHFRAYAERESSLRANNPRNSPSLGSPDKARRLRRRTTDGLERTKSSKLPLERVPSAYRIQDIVLPFATSLATIVQSSRKLDMGYNSLEWGYPADIACDVFAEPITERKIMHWVIRLDETLHEQFGRMADVDTCCELHEGIQRELDARKEQDGTMDTMEGVIRALTPVPFDNAIRKVADDLSSYPVHQLATQAPRRADDEMSDFDMSQFIDLDAELPGTTSGIVDDGNASVTVSGDSGEEFDDDMLMDL</sequence>
<feature type="region of interest" description="Disordered" evidence="3">
    <location>
        <begin position="1023"/>
        <end position="1052"/>
    </location>
</feature>
<feature type="region of interest" description="Disordered" evidence="3">
    <location>
        <begin position="472"/>
        <end position="513"/>
    </location>
</feature>
<dbReference type="InterPro" id="IPR014762">
    <property type="entry name" value="DNA_mismatch_repair_CS"/>
</dbReference>
<comment type="caution">
    <text evidence="5">The sequence shown here is derived from an EMBL/GenBank/DDBJ whole genome shotgun (WGS) entry which is preliminary data.</text>
</comment>
<feature type="region of interest" description="Disordered" evidence="3">
    <location>
        <begin position="364"/>
        <end position="385"/>
    </location>
</feature>
<dbReference type="PANTHER" id="PTHR10073">
    <property type="entry name" value="DNA MISMATCH REPAIR PROTEIN MLH, PMS, MUTL"/>
    <property type="match status" value="1"/>
</dbReference>
<feature type="compositionally biased region" description="Basic and acidic residues" evidence="3">
    <location>
        <begin position="376"/>
        <end position="385"/>
    </location>
</feature>
<feature type="compositionally biased region" description="Polar residues" evidence="3">
    <location>
        <begin position="758"/>
        <end position="771"/>
    </location>
</feature>
<feature type="compositionally biased region" description="Polar residues" evidence="3">
    <location>
        <begin position="727"/>
        <end position="743"/>
    </location>
</feature>
<dbReference type="InterPro" id="IPR020568">
    <property type="entry name" value="Ribosomal_Su5_D2-typ_SF"/>
</dbReference>
<dbReference type="InterPro" id="IPR014721">
    <property type="entry name" value="Ribsml_uS5_D2-typ_fold_subgr"/>
</dbReference>
<feature type="region of interest" description="Disordered" evidence="3">
    <location>
        <begin position="758"/>
        <end position="801"/>
    </location>
</feature>
<dbReference type="GO" id="GO:0006298">
    <property type="term" value="P:mismatch repair"/>
    <property type="evidence" value="ECO:0007669"/>
    <property type="project" value="InterPro"/>
</dbReference>
<evidence type="ECO:0000313" key="6">
    <source>
        <dbReference type="Proteomes" id="UP001140560"/>
    </source>
</evidence>
<reference evidence="5" key="1">
    <citation type="submission" date="2022-10" db="EMBL/GenBank/DDBJ databases">
        <title>Tapping the CABI collections for fungal endophytes: first genome assemblies for Collariella, Neodidymelliopsis, Ascochyta clinopodiicola, Didymella pomorum, Didymosphaeria variabile, Neocosmospora piperis and Neocucurbitaria cava.</title>
        <authorList>
            <person name="Hill R."/>
        </authorList>
    </citation>
    <scope>NUCLEOTIDE SEQUENCE</scope>
    <source>
        <strain evidence="5">IMI 356814</strain>
    </source>
</reference>
<feature type="compositionally biased region" description="Acidic residues" evidence="3">
    <location>
        <begin position="1040"/>
        <end position="1052"/>
    </location>
</feature>
<feature type="compositionally biased region" description="Polar residues" evidence="3">
    <location>
        <begin position="472"/>
        <end position="508"/>
    </location>
</feature>
<dbReference type="AlphaFoldDB" id="A0A9W8YB47"/>
<dbReference type="Pfam" id="PF01119">
    <property type="entry name" value="DNA_mis_repair"/>
    <property type="match status" value="1"/>
</dbReference>
<dbReference type="GO" id="GO:0061982">
    <property type="term" value="P:meiosis I cell cycle process"/>
    <property type="evidence" value="ECO:0007669"/>
    <property type="project" value="UniProtKB-ARBA"/>
</dbReference>
<dbReference type="NCBIfam" id="TIGR00585">
    <property type="entry name" value="mutl"/>
    <property type="match status" value="1"/>
</dbReference>
<organism evidence="5 6">
    <name type="scientific">Neocucurbitaria cava</name>
    <dbReference type="NCBI Taxonomy" id="798079"/>
    <lineage>
        <taxon>Eukaryota</taxon>
        <taxon>Fungi</taxon>
        <taxon>Dikarya</taxon>
        <taxon>Ascomycota</taxon>
        <taxon>Pezizomycotina</taxon>
        <taxon>Dothideomycetes</taxon>
        <taxon>Pleosporomycetidae</taxon>
        <taxon>Pleosporales</taxon>
        <taxon>Pleosporineae</taxon>
        <taxon>Cucurbitariaceae</taxon>
        <taxon>Neocucurbitaria</taxon>
    </lineage>
</organism>
<dbReference type="SUPFAM" id="SSF54211">
    <property type="entry name" value="Ribosomal protein S5 domain 2-like"/>
    <property type="match status" value="1"/>
</dbReference>
<dbReference type="SMART" id="SM01340">
    <property type="entry name" value="DNA_mis_repair"/>
    <property type="match status" value="1"/>
</dbReference>
<dbReference type="GO" id="GO:0005524">
    <property type="term" value="F:ATP binding"/>
    <property type="evidence" value="ECO:0007669"/>
    <property type="project" value="InterPro"/>
</dbReference>
<dbReference type="FunFam" id="3.30.565.10:FF:000017">
    <property type="entry name" value="PMS1 homolog 1, mismatch repair system component"/>
    <property type="match status" value="1"/>
</dbReference>
<dbReference type="OrthoDB" id="10263226at2759"/>
<dbReference type="InterPro" id="IPR002099">
    <property type="entry name" value="MutL/Mlh/PMS"/>
</dbReference>
<dbReference type="CDD" id="cd16926">
    <property type="entry name" value="HATPase_MutL-MLH-PMS-like"/>
    <property type="match status" value="1"/>
</dbReference>
<evidence type="ECO:0000313" key="5">
    <source>
        <dbReference type="EMBL" id="KAJ4372237.1"/>
    </source>
</evidence>
<dbReference type="InterPro" id="IPR036890">
    <property type="entry name" value="HATPase_C_sf"/>
</dbReference>
<dbReference type="EMBL" id="JAPEUY010000006">
    <property type="protein sequence ID" value="KAJ4372237.1"/>
    <property type="molecule type" value="Genomic_DNA"/>
</dbReference>
<dbReference type="GO" id="GO:0032389">
    <property type="term" value="C:MutLalpha complex"/>
    <property type="evidence" value="ECO:0007669"/>
    <property type="project" value="TreeGrafter"/>
</dbReference>
<gene>
    <name evidence="5" type="ORF">N0V83_004011</name>
</gene>
<feature type="region of interest" description="Disordered" evidence="3">
    <location>
        <begin position="813"/>
        <end position="850"/>
    </location>
</feature>
<dbReference type="GO" id="GO:0016887">
    <property type="term" value="F:ATP hydrolysis activity"/>
    <property type="evidence" value="ECO:0007669"/>
    <property type="project" value="InterPro"/>
</dbReference>
<evidence type="ECO:0000256" key="1">
    <source>
        <dbReference type="ARBA" id="ARBA00006082"/>
    </source>
</evidence>
<dbReference type="Proteomes" id="UP001140560">
    <property type="component" value="Unassembled WGS sequence"/>
</dbReference>
<feature type="region of interest" description="Disordered" evidence="3">
    <location>
        <begin position="584"/>
        <end position="648"/>
    </location>
</feature>
<dbReference type="SUPFAM" id="SSF55874">
    <property type="entry name" value="ATPase domain of HSP90 chaperone/DNA topoisomerase II/histidine kinase"/>
    <property type="match status" value="1"/>
</dbReference>
<dbReference type="PROSITE" id="PS00058">
    <property type="entry name" value="DNA_MISMATCH_REPAIR_1"/>
    <property type="match status" value="1"/>
</dbReference>
<feature type="compositionally biased region" description="Basic and acidic residues" evidence="3">
    <location>
        <begin position="839"/>
        <end position="848"/>
    </location>
</feature>
<dbReference type="InterPro" id="IPR013507">
    <property type="entry name" value="DNA_mismatch_S5_2-like"/>
</dbReference>
<feature type="compositionally biased region" description="Polar residues" evidence="3">
    <location>
        <begin position="816"/>
        <end position="827"/>
    </location>
</feature>
<dbReference type="GO" id="GO:0030983">
    <property type="term" value="F:mismatched DNA binding"/>
    <property type="evidence" value="ECO:0007669"/>
    <property type="project" value="InterPro"/>
</dbReference>
<keyword evidence="6" id="KW-1185">Reference proteome</keyword>
<protein>
    <recommendedName>
        <fullName evidence="4">DNA mismatch repair protein S5 domain-containing protein</fullName>
    </recommendedName>
</protein>
<feature type="domain" description="DNA mismatch repair protein S5" evidence="4">
    <location>
        <begin position="229"/>
        <end position="357"/>
    </location>
</feature>
<dbReference type="Pfam" id="PF13589">
    <property type="entry name" value="HATPase_c_3"/>
    <property type="match status" value="1"/>
</dbReference>
<evidence type="ECO:0000256" key="2">
    <source>
        <dbReference type="ARBA" id="ARBA00022763"/>
    </source>
</evidence>
<evidence type="ECO:0000256" key="3">
    <source>
        <dbReference type="SAM" id="MobiDB-lite"/>
    </source>
</evidence>
<comment type="similarity">
    <text evidence="1">Belongs to the DNA mismatch repair MutL/HexB family.</text>
</comment>
<feature type="compositionally biased region" description="Basic and acidic residues" evidence="3">
    <location>
        <begin position="776"/>
        <end position="795"/>
    </location>
</feature>
<proteinExistence type="inferred from homology"/>
<name>A0A9W8YB47_9PLEO</name>
<dbReference type="InterPro" id="IPR038973">
    <property type="entry name" value="MutL/Mlh/Pms-like"/>
</dbReference>
<dbReference type="PANTHER" id="PTHR10073:SF41">
    <property type="entry name" value="MISMATCH REPAIR PROTEIN, PUTATIVE (AFU_ORTHOLOGUE AFUA_8G05820)-RELATED"/>
    <property type="match status" value="1"/>
</dbReference>
<dbReference type="CDD" id="cd03485">
    <property type="entry name" value="MutL_Trans_hPMS_1_like"/>
    <property type="match status" value="1"/>
</dbReference>
<dbReference type="Gene3D" id="3.30.565.10">
    <property type="entry name" value="Histidine kinase-like ATPase, C-terminal domain"/>
    <property type="match status" value="1"/>
</dbReference>
<accession>A0A9W8YB47</accession>
<keyword evidence="2" id="KW-0227">DNA damage</keyword>
<evidence type="ECO:0000259" key="4">
    <source>
        <dbReference type="SMART" id="SM01340"/>
    </source>
</evidence>
<dbReference type="Gene3D" id="3.30.230.10">
    <property type="match status" value="1"/>
</dbReference>
<feature type="region of interest" description="Disordered" evidence="3">
    <location>
        <begin position="720"/>
        <end position="746"/>
    </location>
</feature>